<reference evidence="10" key="1">
    <citation type="submission" date="2024-04" db="EMBL/GenBank/DDBJ databases">
        <authorList>
            <consortium name="Molecular Ecology Group"/>
        </authorList>
    </citation>
    <scope>NUCLEOTIDE SEQUENCE</scope>
</reference>
<dbReference type="GO" id="GO:0030968">
    <property type="term" value="P:endoplasmic reticulum unfolded protein response"/>
    <property type="evidence" value="ECO:0007669"/>
    <property type="project" value="TreeGrafter"/>
</dbReference>
<evidence type="ECO:0000256" key="4">
    <source>
        <dbReference type="ARBA" id="ARBA00023125"/>
    </source>
</evidence>
<dbReference type="GO" id="GO:0005634">
    <property type="term" value="C:nucleus"/>
    <property type="evidence" value="ECO:0007669"/>
    <property type="project" value="UniProtKB-ARBA"/>
</dbReference>
<gene>
    <name evidence="10" type="ORF">LPLAT_LOCUS9978</name>
</gene>
<dbReference type="EMBL" id="OZ034828">
    <property type="protein sequence ID" value="CAL1684328.1"/>
    <property type="molecule type" value="Genomic_DNA"/>
</dbReference>
<accession>A0AAV2NY87</accession>
<feature type="domain" description="BZIP" evidence="9">
    <location>
        <begin position="323"/>
        <end position="380"/>
    </location>
</feature>
<protein>
    <recommendedName>
        <fullName evidence="9">BZIP domain-containing protein</fullName>
    </recommendedName>
</protein>
<dbReference type="SMART" id="SM00338">
    <property type="entry name" value="BRLZ"/>
    <property type="match status" value="1"/>
</dbReference>
<dbReference type="GO" id="GO:0008146">
    <property type="term" value="F:sulfotransferase activity"/>
    <property type="evidence" value="ECO:0007669"/>
    <property type="project" value="InterPro"/>
</dbReference>
<comment type="subcellular location">
    <subcellularLocation>
        <location evidence="1">Membrane</location>
        <topology evidence="1">Single-pass membrane protein</topology>
    </subcellularLocation>
</comment>
<keyword evidence="5" id="KW-0804">Transcription</keyword>
<evidence type="ECO:0000256" key="3">
    <source>
        <dbReference type="ARBA" id="ARBA00023015"/>
    </source>
</evidence>
<dbReference type="AlphaFoldDB" id="A0AAV2NY87"/>
<evidence type="ECO:0000256" key="6">
    <source>
        <dbReference type="ARBA" id="ARBA00023242"/>
    </source>
</evidence>
<keyword evidence="7" id="KW-0175">Coiled coil</keyword>
<evidence type="ECO:0000256" key="8">
    <source>
        <dbReference type="SAM" id="MobiDB-lite"/>
    </source>
</evidence>
<dbReference type="InterPro" id="IPR046347">
    <property type="entry name" value="bZIP_sf"/>
</dbReference>
<evidence type="ECO:0000313" key="10">
    <source>
        <dbReference type="EMBL" id="CAL1684328.1"/>
    </source>
</evidence>
<evidence type="ECO:0000256" key="7">
    <source>
        <dbReference type="SAM" id="Coils"/>
    </source>
</evidence>
<proteinExistence type="inferred from homology"/>
<dbReference type="GO" id="GO:0000978">
    <property type="term" value="F:RNA polymerase II cis-regulatory region sequence-specific DNA binding"/>
    <property type="evidence" value="ECO:0007669"/>
    <property type="project" value="TreeGrafter"/>
</dbReference>
<dbReference type="PANTHER" id="PTHR46164">
    <property type="entry name" value="ATF6, ISOFORM C"/>
    <property type="match status" value="1"/>
</dbReference>
<keyword evidence="4" id="KW-0238">DNA-binding</keyword>
<evidence type="ECO:0000256" key="2">
    <source>
        <dbReference type="ARBA" id="ARBA00009050"/>
    </source>
</evidence>
<dbReference type="SUPFAM" id="SSF57959">
    <property type="entry name" value="Leucine zipper domain"/>
    <property type="match status" value="1"/>
</dbReference>
<sequence length="720" mass="83407">MLPGFEFLEENCQYDELFQSWRSELEMPITTKEEEKIIFADYDKIANKTGKDVLDLSDFKEFDFNFLQNSSELEEINEIRNKIKLEPESPDAQFSLSSSPNHSESNDSDKQATRCLMQEVSNYLTQNVNTELSVEAPLISCVQYTSSSLQSSQSSLNVSNVMQPVKFLSVDEEDAKHAQFIRTKRDFTKHVNIQSLPVDVAQHIKNGKSQDTFVLRDFTQNANSQCVLYPSKLQMLPTKRHKVQNSLNMNPTDIRMKTAALHSPQNMNVTNNVSNICPANTAESIENLISCTPFQIMQDETISLIAKNQDFMNLTRDDPKLRALKRQQRMIRNRESASLSRKKKKEYVSSLEKKIEELMEENTQLKSENKTLKQRLMEMEDSIIDDNKYKRKHLSFKPFFKKKGQRNIVLFLGIIFIISFNINGLKGTLSQSVHFKTDSDSLPIARIPDTEIRHSRRLFWTVNEDDNNMEDQIEKDFNKSVPAHQLMCPIYINQTELIRLDSELRRWIDGESDRDNRTARETKLKANPLNALSSSRSQLEEKTKRKLYLPRDKKIKTIHKMIDIPDRYSNNNAIEIFSPILSKHASLFEALGRKDDTFYVVWFSGEHLLLPASRKNDTARPKMSLVLPAVSMVNGTFSTPSNHITMMQIDCEVTNTQVLHLQQSIIPVHLRNNKSTSQSNRPHSVEDIVYPSIVNITRNYKPYFMREANQKFRNRKHNLM</sequence>
<dbReference type="Pfam" id="PF00170">
    <property type="entry name" value="bZIP_1"/>
    <property type="match status" value="1"/>
</dbReference>
<dbReference type="CDD" id="cd14700">
    <property type="entry name" value="bZIP_ATF6"/>
    <property type="match status" value="1"/>
</dbReference>
<dbReference type="Proteomes" id="UP001497644">
    <property type="component" value="Chromosome 5"/>
</dbReference>
<feature type="region of interest" description="Disordered" evidence="8">
    <location>
        <begin position="90"/>
        <end position="111"/>
    </location>
</feature>
<dbReference type="GO" id="GO:0000981">
    <property type="term" value="F:DNA-binding transcription factor activity, RNA polymerase II-specific"/>
    <property type="evidence" value="ECO:0007669"/>
    <property type="project" value="TreeGrafter"/>
</dbReference>
<evidence type="ECO:0000259" key="9">
    <source>
        <dbReference type="PROSITE" id="PS50217"/>
    </source>
</evidence>
<comment type="similarity">
    <text evidence="2">Belongs to the bZIP family. ATF subfamily.</text>
</comment>
<dbReference type="InterPro" id="IPR004827">
    <property type="entry name" value="bZIP"/>
</dbReference>
<keyword evidence="3" id="KW-0805">Transcription regulation</keyword>
<dbReference type="PROSITE" id="PS50217">
    <property type="entry name" value="BZIP"/>
    <property type="match status" value="1"/>
</dbReference>
<organism evidence="10 11">
    <name type="scientific">Lasius platythorax</name>
    <dbReference type="NCBI Taxonomy" id="488582"/>
    <lineage>
        <taxon>Eukaryota</taxon>
        <taxon>Metazoa</taxon>
        <taxon>Ecdysozoa</taxon>
        <taxon>Arthropoda</taxon>
        <taxon>Hexapoda</taxon>
        <taxon>Insecta</taxon>
        <taxon>Pterygota</taxon>
        <taxon>Neoptera</taxon>
        <taxon>Endopterygota</taxon>
        <taxon>Hymenoptera</taxon>
        <taxon>Apocrita</taxon>
        <taxon>Aculeata</taxon>
        <taxon>Formicoidea</taxon>
        <taxon>Formicidae</taxon>
        <taxon>Formicinae</taxon>
        <taxon>Lasius</taxon>
        <taxon>Lasius</taxon>
    </lineage>
</organism>
<dbReference type="InterPro" id="IPR051882">
    <property type="entry name" value="ATF_bZIP_TF"/>
</dbReference>
<evidence type="ECO:0000256" key="5">
    <source>
        <dbReference type="ARBA" id="ARBA00023163"/>
    </source>
</evidence>
<feature type="coiled-coil region" evidence="7">
    <location>
        <begin position="341"/>
        <end position="382"/>
    </location>
</feature>
<name>A0AAV2NY87_9HYME</name>
<evidence type="ECO:0000313" key="11">
    <source>
        <dbReference type="Proteomes" id="UP001497644"/>
    </source>
</evidence>
<dbReference type="GO" id="GO:0016020">
    <property type="term" value="C:membrane"/>
    <property type="evidence" value="ECO:0007669"/>
    <property type="project" value="UniProtKB-SubCell"/>
</dbReference>
<keyword evidence="11" id="KW-1185">Reference proteome</keyword>
<dbReference type="InterPro" id="IPR000863">
    <property type="entry name" value="Sulfotransferase_dom"/>
</dbReference>
<keyword evidence="6" id="KW-0539">Nucleus</keyword>
<dbReference type="Pfam" id="PF00685">
    <property type="entry name" value="Sulfotransfer_1"/>
    <property type="match status" value="1"/>
</dbReference>
<dbReference type="PANTHER" id="PTHR46164:SF3">
    <property type="entry name" value="ATF6, ISOFORM C"/>
    <property type="match status" value="1"/>
</dbReference>
<dbReference type="Gene3D" id="1.20.5.170">
    <property type="match status" value="1"/>
</dbReference>
<evidence type="ECO:0000256" key="1">
    <source>
        <dbReference type="ARBA" id="ARBA00004167"/>
    </source>
</evidence>